<dbReference type="Pfam" id="PF00205">
    <property type="entry name" value="TPP_enzyme_M"/>
    <property type="match status" value="1"/>
</dbReference>
<gene>
    <name evidence="16" type="ORF">KVT40_002685</name>
</gene>
<dbReference type="GO" id="GO:0030976">
    <property type="term" value="F:thiamine pyrophosphate binding"/>
    <property type="evidence" value="ECO:0007669"/>
    <property type="project" value="InterPro"/>
</dbReference>
<dbReference type="Gene3D" id="3.40.50.1220">
    <property type="entry name" value="TPP-binding domain"/>
    <property type="match status" value="1"/>
</dbReference>
<evidence type="ECO:0000313" key="17">
    <source>
        <dbReference type="Proteomes" id="UP000809789"/>
    </source>
</evidence>
<dbReference type="EC" id="4.1.1.1" evidence="4"/>
<keyword evidence="6 11" id="KW-0479">Metal-binding</keyword>
<dbReference type="AlphaFoldDB" id="A0A8K0L4L7"/>
<evidence type="ECO:0000256" key="4">
    <source>
        <dbReference type="ARBA" id="ARBA00013202"/>
    </source>
</evidence>
<protein>
    <recommendedName>
        <fullName evidence="5">Pyruvate decarboxylase</fullName>
        <ecNumber evidence="4">4.1.1.1</ecNumber>
    </recommendedName>
</protein>
<dbReference type="FunFam" id="3.40.50.970:FF:000024">
    <property type="entry name" value="Pyruvate decarboxylase isozyme"/>
    <property type="match status" value="1"/>
</dbReference>
<evidence type="ECO:0000256" key="8">
    <source>
        <dbReference type="ARBA" id="ARBA00022842"/>
    </source>
</evidence>
<dbReference type="InterPro" id="IPR029061">
    <property type="entry name" value="THDP-binding"/>
</dbReference>
<dbReference type="InterPro" id="IPR047214">
    <property type="entry name" value="TPP_PDC_IPDC"/>
</dbReference>
<proteinExistence type="inferred from homology"/>
<evidence type="ECO:0000256" key="10">
    <source>
        <dbReference type="ARBA" id="ARBA00023239"/>
    </source>
</evidence>
<dbReference type="Pfam" id="PF02775">
    <property type="entry name" value="TPP_enzyme_C"/>
    <property type="match status" value="1"/>
</dbReference>
<comment type="catalytic activity">
    <reaction evidence="1">
        <text>a 2-oxocarboxylate + H(+) = an aldehyde + CO2</text>
        <dbReference type="Rhea" id="RHEA:11628"/>
        <dbReference type="ChEBI" id="CHEBI:15378"/>
        <dbReference type="ChEBI" id="CHEBI:16526"/>
        <dbReference type="ChEBI" id="CHEBI:17478"/>
        <dbReference type="ChEBI" id="CHEBI:35179"/>
        <dbReference type="EC" id="4.1.1.1"/>
    </reaction>
</comment>
<dbReference type="InterPro" id="IPR047213">
    <property type="entry name" value="TPP_PYR_PDC_IPDC-like"/>
</dbReference>
<dbReference type="InterPro" id="IPR012110">
    <property type="entry name" value="PDC/IPDC-like"/>
</dbReference>
<evidence type="ECO:0000256" key="6">
    <source>
        <dbReference type="ARBA" id="ARBA00022723"/>
    </source>
</evidence>
<dbReference type="SUPFAM" id="SSF52518">
    <property type="entry name" value="Thiamin diphosphate-binding fold (THDP-binding)"/>
    <property type="match status" value="2"/>
</dbReference>
<dbReference type="InterPro" id="IPR012000">
    <property type="entry name" value="Thiamin_PyroP_enz_cen_dom"/>
</dbReference>
<dbReference type="PIRSF" id="PIRSF036565">
    <property type="entry name" value="Pyruvt_ip_decrb"/>
    <property type="match status" value="1"/>
</dbReference>
<name>A0A8K0L4L7_9PEZI</name>
<keyword evidence="8 11" id="KW-0460">Magnesium</keyword>
<evidence type="ECO:0000256" key="9">
    <source>
        <dbReference type="ARBA" id="ARBA00023052"/>
    </source>
</evidence>
<feature type="binding site" evidence="11">
    <location>
        <position position="446"/>
    </location>
    <ligand>
        <name>Mg(2+)</name>
        <dbReference type="ChEBI" id="CHEBI:18420"/>
    </ligand>
</feature>
<dbReference type="Pfam" id="PF02776">
    <property type="entry name" value="TPP_enzyme_N"/>
    <property type="match status" value="1"/>
</dbReference>
<keyword evidence="10" id="KW-0456">Lyase</keyword>
<dbReference type="GO" id="GO:0000949">
    <property type="term" value="P:aromatic amino acid family catabolic process to alcohol via Ehrlich pathway"/>
    <property type="evidence" value="ECO:0007669"/>
    <property type="project" value="TreeGrafter"/>
</dbReference>
<dbReference type="GO" id="GO:0005829">
    <property type="term" value="C:cytosol"/>
    <property type="evidence" value="ECO:0007669"/>
    <property type="project" value="TreeGrafter"/>
</dbReference>
<dbReference type="GO" id="GO:0004737">
    <property type="term" value="F:pyruvate decarboxylase activity"/>
    <property type="evidence" value="ECO:0007669"/>
    <property type="project" value="UniProtKB-EC"/>
</dbReference>
<feature type="domain" description="Thiamine pyrophosphate enzyme TPP-binding" evidence="14">
    <location>
        <begin position="390"/>
        <end position="507"/>
    </location>
</feature>
<dbReference type="PANTHER" id="PTHR43452">
    <property type="entry name" value="PYRUVATE DECARBOXYLASE"/>
    <property type="match status" value="1"/>
</dbReference>
<keyword evidence="7" id="KW-0210">Decarboxylase</keyword>
<dbReference type="Proteomes" id="UP000809789">
    <property type="component" value="Unassembled WGS sequence"/>
</dbReference>
<dbReference type="SUPFAM" id="SSF52467">
    <property type="entry name" value="DHS-like NAD/FAD-binding domain"/>
    <property type="match status" value="1"/>
</dbReference>
<dbReference type="GO" id="GO:0000287">
    <property type="term" value="F:magnesium ion binding"/>
    <property type="evidence" value="ECO:0007669"/>
    <property type="project" value="InterPro"/>
</dbReference>
<reference evidence="16" key="1">
    <citation type="submission" date="2021-07" db="EMBL/GenBank/DDBJ databases">
        <title>Elsinoe batatas strain:CRI-CJ2 Genome sequencing and assembly.</title>
        <authorList>
            <person name="Huang L."/>
        </authorList>
    </citation>
    <scope>NUCLEOTIDE SEQUENCE</scope>
    <source>
        <strain evidence="16">CRI-CJ2</strain>
    </source>
</reference>
<evidence type="ECO:0000256" key="12">
    <source>
        <dbReference type="RuleBase" id="RU362132"/>
    </source>
</evidence>
<dbReference type="CDD" id="cd02005">
    <property type="entry name" value="TPP_PDC_IPDC"/>
    <property type="match status" value="1"/>
</dbReference>
<keyword evidence="9 12" id="KW-0786">Thiamine pyrophosphate</keyword>
<evidence type="ECO:0000256" key="7">
    <source>
        <dbReference type="ARBA" id="ARBA00022793"/>
    </source>
</evidence>
<dbReference type="InterPro" id="IPR011766">
    <property type="entry name" value="TPP_enzyme_TPP-bd"/>
</dbReference>
<comment type="cofactor">
    <cofactor evidence="2">
        <name>thiamine diphosphate</name>
        <dbReference type="ChEBI" id="CHEBI:58937"/>
    </cofactor>
</comment>
<feature type="domain" description="Thiamine pyrophosphate enzyme central" evidence="13">
    <location>
        <begin position="201"/>
        <end position="319"/>
    </location>
</feature>
<comment type="caution">
    <text evidence="16">The sequence shown here is derived from an EMBL/GenBank/DDBJ whole genome shotgun (WGS) entry which is preliminary data.</text>
</comment>
<dbReference type="OrthoDB" id="3970464at2759"/>
<comment type="cofactor">
    <cofactor evidence="11">
        <name>Mg(2+)</name>
        <dbReference type="ChEBI" id="CHEBI:18420"/>
    </cofactor>
    <text evidence="11">Binds 1 Mg(2+) per subunit.</text>
</comment>
<dbReference type="FunFam" id="3.40.50.970:FF:000019">
    <property type="entry name" value="Pyruvate decarboxylase isozyme"/>
    <property type="match status" value="1"/>
</dbReference>
<organism evidence="16 17">
    <name type="scientific">Elsinoe batatas</name>
    <dbReference type="NCBI Taxonomy" id="2601811"/>
    <lineage>
        <taxon>Eukaryota</taxon>
        <taxon>Fungi</taxon>
        <taxon>Dikarya</taxon>
        <taxon>Ascomycota</taxon>
        <taxon>Pezizomycotina</taxon>
        <taxon>Dothideomycetes</taxon>
        <taxon>Dothideomycetidae</taxon>
        <taxon>Myriangiales</taxon>
        <taxon>Elsinoaceae</taxon>
        <taxon>Elsinoe</taxon>
    </lineage>
</organism>
<dbReference type="PANTHER" id="PTHR43452:SF11">
    <property type="entry name" value="PYRUVATE DECARBOXYLASE"/>
    <property type="match status" value="1"/>
</dbReference>
<evidence type="ECO:0000259" key="15">
    <source>
        <dbReference type="Pfam" id="PF02776"/>
    </source>
</evidence>
<evidence type="ECO:0000256" key="3">
    <source>
        <dbReference type="ARBA" id="ARBA00007812"/>
    </source>
</evidence>
<dbReference type="GO" id="GO:0005634">
    <property type="term" value="C:nucleus"/>
    <property type="evidence" value="ECO:0007669"/>
    <property type="project" value="TreeGrafter"/>
</dbReference>
<dbReference type="InterPro" id="IPR012001">
    <property type="entry name" value="Thiamin_PyroP_enz_TPP-bd_dom"/>
</dbReference>
<dbReference type="InterPro" id="IPR029035">
    <property type="entry name" value="DHS-like_NAD/FAD-binding_dom"/>
</dbReference>
<evidence type="ECO:0000313" key="16">
    <source>
        <dbReference type="EMBL" id="KAG8628820.1"/>
    </source>
</evidence>
<dbReference type="EMBL" id="JAESVG020000003">
    <property type="protein sequence ID" value="KAG8628820.1"/>
    <property type="molecule type" value="Genomic_DNA"/>
</dbReference>
<evidence type="ECO:0000256" key="1">
    <source>
        <dbReference type="ARBA" id="ARBA00001041"/>
    </source>
</evidence>
<evidence type="ECO:0000259" key="13">
    <source>
        <dbReference type="Pfam" id="PF00205"/>
    </source>
</evidence>
<sequence>MAKEIVLADYLFARLQQIGIDTLFGVPGDYNLTLLDHVQPSGLHWVGNANELNAGYAADGYAKIKGCGALVTTFGVGELSAVNAIAGAYAERAAVVHIVGSPPRSTQDARLLVHHTFNDGEYGRFAKMYEAVTVASVSIRDARTATSQIDGALRECLVHSRPVYIDIPVDMVDSEVDASSLDTVITIPELLATGSQQTVLDDVLQKIQAAKSPAILVDGEVRSLRIVEQVEELVRATGWPTWTTAFGKGLINETLPNFNGIYQGRFDRKEVQDAFQNSDLVMTFGPHYSSTNTYAFSSIPASTTTISFSDIITVHNNKHRDVSPRLLLAALLPALSSISPPKHSPPSLRSSPVSCPESGSLTQSALWSVINPILKPGDIILGETGTAGHGARHFELPEHCRMFLPVTWLSIGYMLPASLGAALAQRDLGRSNKSHVGDRTILFIGDGSFQMTAQELGTIIREDLNMIIFLLNNDGYTIERCIHGLKEGYNDVSRWRYLLAPAMMGAKEGTYTKRAGTWEELRDLLSDIKLTGGSSLRMVELMLASEDAPSGPLWHMLKEQQRIEVEKSKK</sequence>
<feature type="binding site" evidence="11">
    <location>
        <position position="473"/>
    </location>
    <ligand>
        <name>Mg(2+)</name>
        <dbReference type="ChEBI" id="CHEBI:18420"/>
    </ligand>
</feature>
<feature type="binding site" evidence="11">
    <location>
        <position position="475"/>
    </location>
    <ligand>
        <name>Mg(2+)</name>
        <dbReference type="ChEBI" id="CHEBI:18420"/>
    </ligand>
</feature>
<evidence type="ECO:0000259" key="14">
    <source>
        <dbReference type="Pfam" id="PF02775"/>
    </source>
</evidence>
<evidence type="ECO:0000256" key="2">
    <source>
        <dbReference type="ARBA" id="ARBA00001964"/>
    </source>
</evidence>
<dbReference type="CDD" id="cd07038">
    <property type="entry name" value="TPP_PYR_PDC_IPDC_like"/>
    <property type="match status" value="1"/>
</dbReference>
<feature type="domain" description="Thiamine pyrophosphate enzyme N-terminal TPP-binding" evidence="15">
    <location>
        <begin position="7"/>
        <end position="116"/>
    </location>
</feature>
<accession>A0A8K0L4L7</accession>
<evidence type="ECO:0000256" key="11">
    <source>
        <dbReference type="PIRSR" id="PIRSR036565-2"/>
    </source>
</evidence>
<keyword evidence="17" id="KW-1185">Reference proteome</keyword>
<dbReference type="Gene3D" id="3.40.50.970">
    <property type="match status" value="2"/>
</dbReference>
<evidence type="ECO:0000256" key="5">
    <source>
        <dbReference type="ARBA" id="ARBA00014422"/>
    </source>
</evidence>
<comment type="similarity">
    <text evidence="3 12">Belongs to the TPP enzyme family.</text>
</comment>